<dbReference type="AlphaFoldDB" id="A0A2P5VQ75"/>
<gene>
    <name evidence="2" type="ORF">GOBAR_AA39742</name>
</gene>
<sequence>MTEDKGWDKGGSGCIELCNIEKEGLFYSNVQVIYFRISPSMALDQNLRVIWDDQRWWALGRDLMSSVSLSEGVAKGPNDGSREGLGEGSIGLGKGVGVVGEAGEGLADGDVESCDKGEKSNNDDESVDEKEDVYLLNIRNFSDGENVEELQDAREMLKNSRRKFSKDRVPNCE</sequence>
<dbReference type="Proteomes" id="UP000239757">
    <property type="component" value="Unassembled WGS sequence"/>
</dbReference>
<feature type="region of interest" description="Disordered" evidence="1">
    <location>
        <begin position="101"/>
        <end position="129"/>
    </location>
</feature>
<feature type="compositionally biased region" description="Basic and acidic residues" evidence="1">
    <location>
        <begin position="113"/>
        <end position="122"/>
    </location>
</feature>
<evidence type="ECO:0000313" key="3">
    <source>
        <dbReference type="Proteomes" id="UP000239757"/>
    </source>
</evidence>
<proteinExistence type="predicted"/>
<dbReference type="EMBL" id="KZ671564">
    <property type="protein sequence ID" value="PPR80973.1"/>
    <property type="molecule type" value="Genomic_DNA"/>
</dbReference>
<organism evidence="2 3">
    <name type="scientific">Gossypium barbadense</name>
    <name type="common">Sea Island cotton</name>
    <name type="synonym">Hibiscus barbadensis</name>
    <dbReference type="NCBI Taxonomy" id="3634"/>
    <lineage>
        <taxon>Eukaryota</taxon>
        <taxon>Viridiplantae</taxon>
        <taxon>Streptophyta</taxon>
        <taxon>Embryophyta</taxon>
        <taxon>Tracheophyta</taxon>
        <taxon>Spermatophyta</taxon>
        <taxon>Magnoliopsida</taxon>
        <taxon>eudicotyledons</taxon>
        <taxon>Gunneridae</taxon>
        <taxon>Pentapetalae</taxon>
        <taxon>rosids</taxon>
        <taxon>malvids</taxon>
        <taxon>Malvales</taxon>
        <taxon>Malvaceae</taxon>
        <taxon>Malvoideae</taxon>
        <taxon>Gossypium</taxon>
    </lineage>
</organism>
<evidence type="ECO:0000256" key="1">
    <source>
        <dbReference type="SAM" id="MobiDB-lite"/>
    </source>
</evidence>
<reference evidence="2 3" key="1">
    <citation type="submission" date="2015-01" db="EMBL/GenBank/DDBJ databases">
        <title>Genome of allotetraploid Gossypium barbadense reveals genomic plasticity and fiber elongation in cotton evolution.</title>
        <authorList>
            <person name="Chen X."/>
            <person name="Liu X."/>
            <person name="Zhao B."/>
            <person name="Zheng H."/>
            <person name="Hu Y."/>
            <person name="Lu G."/>
            <person name="Yang C."/>
            <person name="Chen J."/>
            <person name="Shan C."/>
            <person name="Zhang L."/>
            <person name="Zhou Y."/>
            <person name="Wang L."/>
            <person name="Guo W."/>
            <person name="Bai Y."/>
            <person name="Ruan J."/>
            <person name="Shangguan X."/>
            <person name="Mao Y."/>
            <person name="Jiang J."/>
            <person name="Zhu Y."/>
            <person name="Lei J."/>
            <person name="Kang H."/>
            <person name="Chen S."/>
            <person name="He X."/>
            <person name="Wang R."/>
            <person name="Wang Y."/>
            <person name="Chen J."/>
            <person name="Wang L."/>
            <person name="Yu S."/>
            <person name="Wang B."/>
            <person name="Wei J."/>
            <person name="Song S."/>
            <person name="Lu X."/>
            <person name="Gao Z."/>
            <person name="Gu W."/>
            <person name="Deng X."/>
            <person name="Ma D."/>
            <person name="Wang S."/>
            <person name="Liang W."/>
            <person name="Fang L."/>
            <person name="Cai C."/>
            <person name="Zhu X."/>
            <person name="Zhou B."/>
            <person name="Zhang Y."/>
            <person name="Chen Z."/>
            <person name="Xu S."/>
            <person name="Zhu R."/>
            <person name="Wang S."/>
            <person name="Zhang T."/>
            <person name="Zhao G."/>
        </authorList>
    </citation>
    <scope>NUCLEOTIDE SEQUENCE [LARGE SCALE GENOMIC DNA]</scope>
    <source>
        <strain evidence="3">cv. Xinhai21</strain>
        <tissue evidence="2">Leaf</tissue>
    </source>
</reference>
<accession>A0A2P5VQ75</accession>
<evidence type="ECO:0000313" key="2">
    <source>
        <dbReference type="EMBL" id="PPR80973.1"/>
    </source>
</evidence>
<protein>
    <submittedName>
        <fullName evidence="2">Uncharacterized protein</fullName>
    </submittedName>
</protein>
<name>A0A2P5VQ75_GOSBA</name>